<sequence>MPQPPAALPLGTLVALGGGDDDAMLALLGELLPTPEMPVEIVTAASWTNAAMTGAAYERSFRELGCPAARHLPISEHQPADAPATLRRLARAGLVFFSGGDQERLLELLAGTEFARQLRQRFHDDETFIVAGTSAGAAGLPEQMIIDGYGWRSLRKGGIKTGPGLNLLPRLFIDQHFAERGRFGRLAHALLAHPACIGLGLSEETGVIIRGGRYATVFGDGVATVMDARALHNTNVGRIGRGEPVSGQDLRLHLLVAGQQLDLISHEIGNFA</sequence>
<dbReference type="CDD" id="cd03145">
    <property type="entry name" value="GAT1_cyanophycinase"/>
    <property type="match status" value="1"/>
</dbReference>
<dbReference type="GO" id="GO:0008236">
    <property type="term" value="F:serine-type peptidase activity"/>
    <property type="evidence" value="ECO:0007669"/>
    <property type="project" value="UniProtKB-KW"/>
</dbReference>
<protein>
    <recommendedName>
        <fullName evidence="5">Cyanophycinase</fullName>
        <ecNumber evidence="4">3.4.15.6</ecNumber>
    </recommendedName>
</protein>
<dbReference type="InterPro" id="IPR005320">
    <property type="entry name" value="Peptidase_S51"/>
</dbReference>
<dbReference type="PANTHER" id="PTHR36175">
    <property type="entry name" value="CYANOPHYCINASE"/>
    <property type="match status" value="1"/>
</dbReference>
<evidence type="ECO:0000256" key="4">
    <source>
        <dbReference type="ARBA" id="ARBA00013115"/>
    </source>
</evidence>
<keyword evidence="10" id="KW-1185">Reference proteome</keyword>
<evidence type="ECO:0000256" key="7">
    <source>
        <dbReference type="ARBA" id="ARBA00022801"/>
    </source>
</evidence>
<evidence type="ECO:0000313" key="10">
    <source>
        <dbReference type="Proteomes" id="UP000565521"/>
    </source>
</evidence>
<evidence type="ECO:0000256" key="5">
    <source>
        <dbReference type="ARBA" id="ARBA00015719"/>
    </source>
</evidence>
<dbReference type="InterPro" id="IPR011811">
    <property type="entry name" value="Peptidase_S51_cyanophycinase"/>
</dbReference>
<proteinExistence type="inferred from homology"/>
<dbReference type="InterPro" id="IPR029062">
    <property type="entry name" value="Class_I_gatase-like"/>
</dbReference>
<dbReference type="GO" id="GO:0008241">
    <property type="term" value="F:peptidyl-dipeptidase activity"/>
    <property type="evidence" value="ECO:0007669"/>
    <property type="project" value="UniProtKB-EC"/>
</dbReference>
<dbReference type="Proteomes" id="UP000565521">
    <property type="component" value="Unassembled WGS sequence"/>
</dbReference>
<dbReference type="Gene3D" id="3.40.50.880">
    <property type="match status" value="1"/>
</dbReference>
<comment type="similarity">
    <text evidence="3">Belongs to the peptidase S51 family.</text>
</comment>
<dbReference type="Pfam" id="PF03575">
    <property type="entry name" value="Peptidase_S51"/>
    <property type="match status" value="1"/>
</dbReference>
<accession>A0A7Y7PN69</accession>
<gene>
    <name evidence="9" type="ORF">HW554_06715</name>
</gene>
<dbReference type="EC" id="3.4.15.6" evidence="4"/>
<keyword evidence="6" id="KW-0645">Protease</keyword>
<dbReference type="RefSeq" id="WP_176907811.1">
    <property type="nucleotide sequence ID" value="NZ_JABKAU010000009.1"/>
</dbReference>
<evidence type="ECO:0000256" key="6">
    <source>
        <dbReference type="ARBA" id="ARBA00022670"/>
    </source>
</evidence>
<dbReference type="EMBL" id="JABKAU010000009">
    <property type="protein sequence ID" value="NVO30893.1"/>
    <property type="molecule type" value="Genomic_DNA"/>
</dbReference>
<dbReference type="GO" id="GO:0006508">
    <property type="term" value="P:proteolysis"/>
    <property type="evidence" value="ECO:0007669"/>
    <property type="project" value="UniProtKB-KW"/>
</dbReference>
<evidence type="ECO:0000256" key="3">
    <source>
        <dbReference type="ARBA" id="ARBA00006534"/>
    </source>
</evidence>
<keyword evidence="8" id="KW-0720">Serine protease</keyword>
<organism evidence="9 10">
    <name type="scientific">Hymenobacter lapidiphilus</name>
    <dbReference type="NCBI Taxonomy" id="2608003"/>
    <lineage>
        <taxon>Bacteria</taxon>
        <taxon>Pseudomonadati</taxon>
        <taxon>Bacteroidota</taxon>
        <taxon>Cytophagia</taxon>
        <taxon>Cytophagales</taxon>
        <taxon>Hymenobacteraceae</taxon>
        <taxon>Hymenobacter</taxon>
    </lineage>
</organism>
<dbReference type="AlphaFoldDB" id="A0A7Y7PN69"/>
<name>A0A7Y7PN69_9BACT</name>
<dbReference type="GO" id="GO:0004180">
    <property type="term" value="F:carboxypeptidase activity"/>
    <property type="evidence" value="ECO:0007669"/>
    <property type="project" value="UniProtKB-KW"/>
</dbReference>
<dbReference type="SUPFAM" id="SSF52317">
    <property type="entry name" value="Class I glutamine amidotransferase-like"/>
    <property type="match status" value="1"/>
</dbReference>
<evidence type="ECO:0000256" key="8">
    <source>
        <dbReference type="ARBA" id="ARBA00022825"/>
    </source>
</evidence>
<dbReference type="PANTHER" id="PTHR36175:SF1">
    <property type="entry name" value="CYANOPHYCINASE"/>
    <property type="match status" value="1"/>
</dbReference>
<evidence type="ECO:0000313" key="9">
    <source>
        <dbReference type="EMBL" id="NVO30893.1"/>
    </source>
</evidence>
<keyword evidence="9" id="KW-0121">Carboxypeptidase</keyword>
<evidence type="ECO:0000256" key="1">
    <source>
        <dbReference type="ARBA" id="ARBA00001092"/>
    </source>
</evidence>
<reference evidence="9 10" key="1">
    <citation type="submission" date="2020-05" db="EMBL/GenBank/DDBJ databases">
        <title>Hymenobacter terrestris sp. nov. and Hymenobacter lapidiphilus sp. nov., isolated from regoliths in Antarctica.</title>
        <authorList>
            <person name="Sedlacek I."/>
            <person name="Pantucek R."/>
            <person name="Zeman M."/>
            <person name="Holochova P."/>
            <person name="Kralova S."/>
            <person name="Stankova E."/>
            <person name="Sedo O."/>
            <person name="Micenkova L."/>
            <person name="Svec P."/>
            <person name="Gupta V."/>
            <person name="Sood U."/>
            <person name="Korpole U.S."/>
            <person name="Lal R."/>
        </authorList>
    </citation>
    <scope>NUCLEOTIDE SEQUENCE [LARGE SCALE GENOMIC DNA]</scope>
    <source>
        <strain evidence="9 10">P5342</strain>
    </source>
</reference>
<dbReference type="NCBIfam" id="TIGR02069">
    <property type="entry name" value="cyanophycinase"/>
    <property type="match status" value="1"/>
</dbReference>
<keyword evidence="7 9" id="KW-0378">Hydrolase</keyword>
<comment type="caution">
    <text evidence="9">The sequence shown here is derived from an EMBL/GenBank/DDBJ whole genome shotgun (WGS) entry which is preliminary data.</text>
</comment>
<comment type="catalytic activity">
    <reaction evidence="1">
        <text>[L-4-(L-arginin-2-N-yl)aspartate](n) + H2O = [L-4-(L-arginin-2-N-yl)aspartate](n-1) + L-4-(L-arginin-2-N-yl)aspartate</text>
        <dbReference type="Rhea" id="RHEA:12845"/>
        <dbReference type="Rhea" id="RHEA-COMP:13728"/>
        <dbReference type="Rhea" id="RHEA-COMP:13734"/>
        <dbReference type="ChEBI" id="CHEBI:15377"/>
        <dbReference type="ChEBI" id="CHEBI:137986"/>
        <dbReference type="ChEBI" id="CHEBI:137991"/>
        <dbReference type="EC" id="3.4.15.6"/>
    </reaction>
</comment>
<comment type="function">
    <text evidence="2">Exopeptidase that catalyzes the hydrolytic cleavage of multi-L-arginyl-poly-L-aspartic acid (cyanophycin; a water-insoluble reserve polymer) into aspartate-arginine dipeptides.</text>
</comment>
<evidence type="ECO:0000256" key="2">
    <source>
        <dbReference type="ARBA" id="ARBA00002039"/>
    </source>
</evidence>